<dbReference type="GO" id="GO:0016705">
    <property type="term" value="F:oxidoreductase activity, acting on paired donors, with incorporation or reduction of molecular oxygen"/>
    <property type="evidence" value="ECO:0007669"/>
    <property type="project" value="InterPro"/>
</dbReference>
<reference evidence="7 8" key="1">
    <citation type="submission" date="2019-05" db="EMBL/GenBank/DDBJ databases">
        <authorList>
            <person name="Lee S.D."/>
        </authorList>
    </citation>
    <scope>NUCLEOTIDE SEQUENCE [LARGE SCALE GENOMIC DNA]</scope>
    <source>
        <strain evidence="7 8">C5-26</strain>
    </source>
</reference>
<dbReference type="PRINTS" id="PR00359">
    <property type="entry name" value="BP450"/>
</dbReference>
<comment type="similarity">
    <text evidence="1">Belongs to the cytochrome P450 family.</text>
</comment>
<evidence type="ECO:0000256" key="2">
    <source>
        <dbReference type="ARBA" id="ARBA00022617"/>
    </source>
</evidence>
<dbReference type="PANTHER" id="PTHR46696">
    <property type="entry name" value="P450, PUTATIVE (EUROFUNG)-RELATED"/>
    <property type="match status" value="1"/>
</dbReference>
<dbReference type="CDD" id="cd11030">
    <property type="entry name" value="CYP105-like"/>
    <property type="match status" value="1"/>
</dbReference>
<dbReference type="PANTHER" id="PTHR46696:SF1">
    <property type="entry name" value="CYTOCHROME P450 YJIB-RELATED"/>
    <property type="match status" value="1"/>
</dbReference>
<reference evidence="7 8" key="2">
    <citation type="submission" date="2019-08" db="EMBL/GenBank/DDBJ databases">
        <title>Jejuicoccus antrihumi gen. nov., sp. nov., a new member of the family Dermacoccaceae isolated from a cave.</title>
        <authorList>
            <person name="Schumann P."/>
            <person name="Kim I.S."/>
        </authorList>
    </citation>
    <scope>NUCLEOTIDE SEQUENCE [LARGE SCALE GENOMIC DNA]</scope>
    <source>
        <strain evidence="7 8">C5-26</strain>
    </source>
</reference>
<dbReference type="InterPro" id="IPR002397">
    <property type="entry name" value="Cyt_P450_B"/>
</dbReference>
<keyword evidence="5" id="KW-0408">Iron</keyword>
<dbReference type="Pfam" id="PF00067">
    <property type="entry name" value="p450"/>
    <property type="match status" value="1"/>
</dbReference>
<organism evidence="7 8">
    <name type="scientific">Leekyejoonella antrihumi</name>
    <dbReference type="NCBI Taxonomy" id="1660198"/>
    <lineage>
        <taxon>Bacteria</taxon>
        <taxon>Bacillati</taxon>
        <taxon>Actinomycetota</taxon>
        <taxon>Actinomycetes</taxon>
        <taxon>Micrococcales</taxon>
        <taxon>Dermacoccaceae</taxon>
        <taxon>Leekyejoonella</taxon>
    </lineage>
</organism>
<dbReference type="AlphaFoldDB" id="A0A563E9C9"/>
<dbReference type="InterPro" id="IPR001128">
    <property type="entry name" value="Cyt_P450"/>
</dbReference>
<evidence type="ECO:0000256" key="1">
    <source>
        <dbReference type="ARBA" id="ARBA00010617"/>
    </source>
</evidence>
<dbReference type="FunFam" id="1.10.630.10:FF:000018">
    <property type="entry name" value="Cytochrome P450 monooxygenase"/>
    <property type="match status" value="1"/>
</dbReference>
<evidence type="ECO:0000313" key="7">
    <source>
        <dbReference type="EMBL" id="TWP39097.1"/>
    </source>
</evidence>
<evidence type="ECO:0000256" key="3">
    <source>
        <dbReference type="ARBA" id="ARBA00022723"/>
    </source>
</evidence>
<keyword evidence="3" id="KW-0479">Metal-binding</keyword>
<protein>
    <submittedName>
        <fullName evidence="7">Cytochrome P450</fullName>
    </submittedName>
</protein>
<sequence>MLDARRVAAPISRVKLPFKFRVWLVMGHEEARAVLADATGYSTDIRHLMGTSGPATAGDIGGLGFTDPPDHTRLRHLLTPEFTRRRLARLQPRITEIVDDRLGMVQALGPRVDLTEHFCHTVPFMVICELLGVSYDSGDFQALGKARFDVTKGGPGSLGAVSRSRDRLLEEVRRQRVEPGDGLIGQIIREHGDEISDHELSGLADGVLTGGFETTASMLALGMVLLLRSDEHLRLLRDEPAAVDGVVEEMLRYLTVVQMAFPRFAKEDHDLFGMHIREGDVLLVSLSAANRDSRLGAGMDTFDPHRAPTPHLAFGHGFHRCVGAELARMELRTALPAMARRFPQMRLAVPEDELNFHRLALVYGLDELPVMLGPTSR</sequence>
<dbReference type="GO" id="GO:0005506">
    <property type="term" value="F:iron ion binding"/>
    <property type="evidence" value="ECO:0007669"/>
    <property type="project" value="InterPro"/>
</dbReference>
<keyword evidence="4" id="KW-0560">Oxidoreductase</keyword>
<gene>
    <name evidence="7" type="ORF">FGL98_01215</name>
</gene>
<dbReference type="GO" id="GO:0020037">
    <property type="term" value="F:heme binding"/>
    <property type="evidence" value="ECO:0007669"/>
    <property type="project" value="InterPro"/>
</dbReference>
<evidence type="ECO:0000256" key="6">
    <source>
        <dbReference type="ARBA" id="ARBA00023033"/>
    </source>
</evidence>
<dbReference type="Proteomes" id="UP000320244">
    <property type="component" value="Unassembled WGS sequence"/>
</dbReference>
<accession>A0A563E9C9</accession>
<dbReference type="EMBL" id="VCQV01000001">
    <property type="protein sequence ID" value="TWP39097.1"/>
    <property type="molecule type" value="Genomic_DNA"/>
</dbReference>
<dbReference type="Gene3D" id="1.10.630.10">
    <property type="entry name" value="Cytochrome P450"/>
    <property type="match status" value="1"/>
</dbReference>
<dbReference type="OrthoDB" id="502624at2"/>
<dbReference type="PRINTS" id="PR00385">
    <property type="entry name" value="P450"/>
</dbReference>
<dbReference type="InterPro" id="IPR036396">
    <property type="entry name" value="Cyt_P450_sf"/>
</dbReference>
<dbReference type="SUPFAM" id="SSF48264">
    <property type="entry name" value="Cytochrome P450"/>
    <property type="match status" value="1"/>
</dbReference>
<keyword evidence="6" id="KW-0503">Monooxygenase</keyword>
<keyword evidence="8" id="KW-1185">Reference proteome</keyword>
<proteinExistence type="inferred from homology"/>
<dbReference type="GO" id="GO:0004497">
    <property type="term" value="F:monooxygenase activity"/>
    <property type="evidence" value="ECO:0007669"/>
    <property type="project" value="UniProtKB-KW"/>
</dbReference>
<name>A0A563E9C9_9MICO</name>
<evidence type="ECO:0000256" key="4">
    <source>
        <dbReference type="ARBA" id="ARBA00023002"/>
    </source>
</evidence>
<keyword evidence="2" id="KW-0349">Heme</keyword>
<evidence type="ECO:0000256" key="5">
    <source>
        <dbReference type="ARBA" id="ARBA00023004"/>
    </source>
</evidence>
<comment type="caution">
    <text evidence="7">The sequence shown here is derived from an EMBL/GenBank/DDBJ whole genome shotgun (WGS) entry which is preliminary data.</text>
</comment>
<evidence type="ECO:0000313" key="8">
    <source>
        <dbReference type="Proteomes" id="UP000320244"/>
    </source>
</evidence>